<sequence length="56" mass="6346">MSLAWWSHSDSIPNSAVKHLSGHDTCGVAHWDNSSMPEFIFPSSHPRKKDGLVFFY</sequence>
<accession>A3IJG7</accession>
<comment type="caution">
    <text evidence="1">The sequence shown here is derived from an EMBL/GenBank/DDBJ whole genome shotgun (WGS) entry which is preliminary data.</text>
</comment>
<keyword evidence="2" id="KW-1185">Reference proteome</keyword>
<organism evidence="1 2">
    <name type="scientific">Crocosphaera chwakensis CCY0110</name>
    <dbReference type="NCBI Taxonomy" id="391612"/>
    <lineage>
        <taxon>Bacteria</taxon>
        <taxon>Bacillati</taxon>
        <taxon>Cyanobacteriota</taxon>
        <taxon>Cyanophyceae</taxon>
        <taxon>Oscillatoriophycideae</taxon>
        <taxon>Chroococcales</taxon>
        <taxon>Aphanothecaceae</taxon>
        <taxon>Crocosphaera</taxon>
        <taxon>Crocosphaera chwakensis</taxon>
    </lineage>
</organism>
<dbReference type="Proteomes" id="UP000003781">
    <property type="component" value="Unassembled WGS sequence"/>
</dbReference>
<proteinExistence type="predicted"/>
<reference evidence="1 2" key="1">
    <citation type="submission" date="2007-03" db="EMBL/GenBank/DDBJ databases">
        <authorList>
            <person name="Stal L."/>
            <person name="Ferriera S."/>
            <person name="Johnson J."/>
            <person name="Kravitz S."/>
            <person name="Beeson K."/>
            <person name="Sutton G."/>
            <person name="Rogers Y.-H."/>
            <person name="Friedman R."/>
            <person name="Frazier M."/>
            <person name="Venter J.C."/>
        </authorList>
    </citation>
    <scope>NUCLEOTIDE SEQUENCE [LARGE SCALE GENOMIC DNA]</scope>
    <source>
        <strain evidence="1 2">CCY0110</strain>
    </source>
</reference>
<evidence type="ECO:0000313" key="2">
    <source>
        <dbReference type="Proteomes" id="UP000003781"/>
    </source>
</evidence>
<dbReference type="AlphaFoldDB" id="A3IJG7"/>
<name>A3IJG7_9CHRO</name>
<protein>
    <submittedName>
        <fullName evidence="1">Uncharacterized protein</fullName>
    </submittedName>
</protein>
<dbReference type="EMBL" id="AAXW01000002">
    <property type="protein sequence ID" value="EAZ93949.1"/>
    <property type="molecule type" value="Genomic_DNA"/>
</dbReference>
<gene>
    <name evidence="1" type="ORF">CY0110_19177</name>
</gene>
<evidence type="ECO:0000313" key="1">
    <source>
        <dbReference type="EMBL" id="EAZ93949.1"/>
    </source>
</evidence>